<sequence length="165" mass="17344">MQLTLGTTAVESLNACACVFLGQSEAALLIRPYLEKQTASELHAIMTSGFSCIAGSLFAAYVSFGACPKYLLSSTIMSAPGSLACSKIMFPEVEETQIKTTTDLELPPCEDSNPVECISNGAMAGMHLVVAIAANLVALLAFLGLVDSILLYFGDLIGQGPWSLE</sequence>
<keyword evidence="4" id="KW-1185">Reference proteome</keyword>
<feature type="transmembrane region" description="Helical" evidence="1">
    <location>
        <begin position="42"/>
        <end position="64"/>
    </location>
</feature>
<dbReference type="OrthoDB" id="6075923at2759"/>
<feature type="non-terminal residue" evidence="3">
    <location>
        <position position="165"/>
    </location>
</feature>
<protein>
    <recommendedName>
        <fullName evidence="2">Concentrative nucleoside transporter C-terminal domain-containing protein</fullName>
    </recommendedName>
</protein>
<dbReference type="Pfam" id="PF07662">
    <property type="entry name" value="Nucleos_tra2_C"/>
    <property type="match status" value="1"/>
</dbReference>
<proteinExistence type="predicted"/>
<keyword evidence="1" id="KW-0812">Transmembrane</keyword>
<evidence type="ECO:0000256" key="1">
    <source>
        <dbReference type="SAM" id="Phobius"/>
    </source>
</evidence>
<organism evidence="3 4">
    <name type="scientific">Oesophagostomum dentatum</name>
    <name type="common">Nodular worm</name>
    <dbReference type="NCBI Taxonomy" id="61180"/>
    <lineage>
        <taxon>Eukaryota</taxon>
        <taxon>Metazoa</taxon>
        <taxon>Ecdysozoa</taxon>
        <taxon>Nematoda</taxon>
        <taxon>Chromadorea</taxon>
        <taxon>Rhabditida</taxon>
        <taxon>Rhabditina</taxon>
        <taxon>Rhabditomorpha</taxon>
        <taxon>Strongyloidea</taxon>
        <taxon>Strongylidae</taxon>
        <taxon>Oesophagostomum</taxon>
    </lineage>
</organism>
<evidence type="ECO:0000313" key="4">
    <source>
        <dbReference type="Proteomes" id="UP000053660"/>
    </source>
</evidence>
<feature type="transmembrane region" description="Helical" evidence="1">
    <location>
        <begin position="128"/>
        <end position="153"/>
    </location>
</feature>
<dbReference type="GO" id="GO:0005415">
    <property type="term" value="F:nucleoside:sodium symporter activity"/>
    <property type="evidence" value="ECO:0007669"/>
    <property type="project" value="TreeGrafter"/>
</dbReference>
<evidence type="ECO:0000259" key="2">
    <source>
        <dbReference type="Pfam" id="PF07662"/>
    </source>
</evidence>
<name>A0A0B1SS93_OESDE</name>
<feature type="domain" description="Concentrative nucleoside transporter C-terminal" evidence="2">
    <location>
        <begin position="70"/>
        <end position="165"/>
    </location>
</feature>
<reference evidence="3 4" key="1">
    <citation type="submission" date="2014-03" db="EMBL/GenBank/DDBJ databases">
        <title>Draft genome of the hookworm Oesophagostomum dentatum.</title>
        <authorList>
            <person name="Mitreva M."/>
        </authorList>
    </citation>
    <scope>NUCLEOTIDE SEQUENCE [LARGE SCALE GENOMIC DNA]</scope>
    <source>
        <strain evidence="3 4">OD-Hann</strain>
    </source>
</reference>
<keyword evidence="1" id="KW-0472">Membrane</keyword>
<accession>A0A0B1SS93</accession>
<dbReference type="Proteomes" id="UP000053660">
    <property type="component" value="Unassembled WGS sequence"/>
</dbReference>
<dbReference type="InterPro" id="IPR011657">
    <property type="entry name" value="CNT_C_dom"/>
</dbReference>
<dbReference type="EMBL" id="KN556381">
    <property type="protein sequence ID" value="KHJ88138.1"/>
    <property type="molecule type" value="Genomic_DNA"/>
</dbReference>
<evidence type="ECO:0000313" key="3">
    <source>
        <dbReference type="EMBL" id="KHJ88138.1"/>
    </source>
</evidence>
<dbReference type="GO" id="GO:0005886">
    <property type="term" value="C:plasma membrane"/>
    <property type="evidence" value="ECO:0007669"/>
    <property type="project" value="TreeGrafter"/>
</dbReference>
<gene>
    <name evidence="3" type="ORF">OESDEN_12072</name>
</gene>
<dbReference type="PANTHER" id="PTHR10590">
    <property type="entry name" value="SODIUM/NUCLEOSIDE COTRANSPORTER"/>
    <property type="match status" value="1"/>
</dbReference>
<keyword evidence="1" id="KW-1133">Transmembrane helix</keyword>
<dbReference type="AlphaFoldDB" id="A0A0B1SS93"/>
<dbReference type="InterPro" id="IPR008276">
    <property type="entry name" value="C_nuclsd_transpt"/>
</dbReference>
<dbReference type="PANTHER" id="PTHR10590:SF4">
    <property type="entry name" value="SOLUTE CARRIER FAMILY 28 MEMBER 3"/>
    <property type="match status" value="1"/>
</dbReference>